<gene>
    <name evidence="2" type="ORF">GPUH_LOCUS25246</name>
</gene>
<dbReference type="Proteomes" id="UP000271098">
    <property type="component" value="Unassembled WGS sequence"/>
</dbReference>
<evidence type="ECO:0000313" key="2">
    <source>
        <dbReference type="EMBL" id="VDN43958.1"/>
    </source>
</evidence>
<evidence type="ECO:0000256" key="1">
    <source>
        <dbReference type="SAM" id="MobiDB-lite"/>
    </source>
</evidence>
<reference evidence="4" key="1">
    <citation type="submission" date="2016-06" db="UniProtKB">
        <authorList>
            <consortium name="WormBaseParasite"/>
        </authorList>
    </citation>
    <scope>IDENTIFICATION</scope>
</reference>
<dbReference type="EMBL" id="UYRT01104367">
    <property type="protein sequence ID" value="VDN43958.1"/>
    <property type="molecule type" value="Genomic_DNA"/>
</dbReference>
<dbReference type="AlphaFoldDB" id="A0A183EWA4"/>
<protein>
    <submittedName>
        <fullName evidence="4">Secreted protein</fullName>
    </submittedName>
</protein>
<reference evidence="2 3" key="2">
    <citation type="submission" date="2018-11" db="EMBL/GenBank/DDBJ databases">
        <authorList>
            <consortium name="Pathogen Informatics"/>
        </authorList>
    </citation>
    <scope>NUCLEOTIDE SEQUENCE [LARGE SCALE GENOMIC DNA]</scope>
</reference>
<evidence type="ECO:0000313" key="3">
    <source>
        <dbReference type="Proteomes" id="UP000271098"/>
    </source>
</evidence>
<name>A0A183EWA4_9BILA</name>
<evidence type="ECO:0000313" key="4">
    <source>
        <dbReference type="WBParaSite" id="GPUH_0002527501-mRNA-1"/>
    </source>
</evidence>
<feature type="region of interest" description="Disordered" evidence="1">
    <location>
        <begin position="77"/>
        <end position="97"/>
    </location>
</feature>
<accession>A0A183EWA4</accession>
<sequence>MSGGHSDWACCGVFGHEDSAFFCCEGCSALPGELADVFFSLFCSTNPSVRLLIEFLCCFEWPNRRKSDFQDGRLQWSVRPDRPNTAARNAGEEDLQG</sequence>
<dbReference type="WBParaSite" id="GPUH_0002527501-mRNA-1">
    <property type="protein sequence ID" value="GPUH_0002527501-mRNA-1"/>
    <property type="gene ID" value="GPUH_0002527501"/>
</dbReference>
<proteinExistence type="predicted"/>
<keyword evidence="3" id="KW-1185">Reference proteome</keyword>
<organism evidence="4">
    <name type="scientific">Gongylonema pulchrum</name>
    <dbReference type="NCBI Taxonomy" id="637853"/>
    <lineage>
        <taxon>Eukaryota</taxon>
        <taxon>Metazoa</taxon>
        <taxon>Ecdysozoa</taxon>
        <taxon>Nematoda</taxon>
        <taxon>Chromadorea</taxon>
        <taxon>Rhabditida</taxon>
        <taxon>Spirurina</taxon>
        <taxon>Spiruromorpha</taxon>
        <taxon>Spiruroidea</taxon>
        <taxon>Gongylonematidae</taxon>
        <taxon>Gongylonema</taxon>
    </lineage>
</organism>